<dbReference type="InterPro" id="IPR008979">
    <property type="entry name" value="Galactose-bd-like_sf"/>
</dbReference>
<dbReference type="VEuPathDB" id="FungiDB:EYZ11_012455"/>
<feature type="domain" description="DUF2786" evidence="1">
    <location>
        <begin position="188"/>
        <end position="209"/>
    </location>
</feature>
<dbReference type="EMBL" id="QUQM01000005">
    <property type="protein sequence ID" value="KAA8642885.1"/>
    <property type="molecule type" value="Genomic_DNA"/>
</dbReference>
<dbReference type="InterPro" id="IPR024498">
    <property type="entry name" value="DUF2786"/>
</dbReference>
<protein>
    <recommendedName>
        <fullName evidence="1">DUF2786 domain-containing protein</fullName>
    </recommendedName>
</protein>
<dbReference type="RefSeq" id="XP_033422247.1">
    <property type="nucleotide sequence ID" value="XM_033574229.1"/>
</dbReference>
<dbReference type="GeneID" id="54332348"/>
<dbReference type="Gene3D" id="2.60.120.380">
    <property type="match status" value="1"/>
</dbReference>
<gene>
    <name evidence="2" type="ORF">ATNIH1004_009646</name>
</gene>
<reference evidence="2 3" key="1">
    <citation type="submission" date="2019-08" db="EMBL/GenBank/DDBJ databases">
        <title>The genome sequence of a newly discovered highly antifungal drug resistant Aspergillus species, Aspergillus tanneri NIH 1004.</title>
        <authorList>
            <person name="Mounaud S."/>
            <person name="Singh I."/>
            <person name="Joardar V."/>
            <person name="Pakala S."/>
            <person name="Pakala S."/>
            <person name="Venepally P."/>
            <person name="Chung J.K."/>
            <person name="Losada L."/>
            <person name="Nierman W.C."/>
        </authorList>
    </citation>
    <scope>NUCLEOTIDE SEQUENCE [LARGE SCALE GENOMIC DNA]</scope>
    <source>
        <strain evidence="2 3">NIH1004</strain>
    </source>
</reference>
<name>A0A5M9M792_9EURO</name>
<dbReference type="AlphaFoldDB" id="A0A5M9M792"/>
<dbReference type="VEuPathDB" id="FungiDB:EYZ11_012457"/>
<evidence type="ECO:0000313" key="2">
    <source>
        <dbReference type="EMBL" id="KAA8642885.1"/>
    </source>
</evidence>
<accession>A0A5M9M792</accession>
<proteinExistence type="predicted"/>
<evidence type="ECO:0000313" key="3">
    <source>
        <dbReference type="Proteomes" id="UP000324241"/>
    </source>
</evidence>
<evidence type="ECO:0000259" key="1">
    <source>
        <dbReference type="Pfam" id="PF10979"/>
    </source>
</evidence>
<dbReference type="OrthoDB" id="10256524at2759"/>
<organism evidence="2 3">
    <name type="scientific">Aspergillus tanneri</name>
    <dbReference type="NCBI Taxonomy" id="1220188"/>
    <lineage>
        <taxon>Eukaryota</taxon>
        <taxon>Fungi</taxon>
        <taxon>Dikarya</taxon>
        <taxon>Ascomycota</taxon>
        <taxon>Pezizomycotina</taxon>
        <taxon>Eurotiomycetes</taxon>
        <taxon>Eurotiomycetidae</taxon>
        <taxon>Eurotiales</taxon>
        <taxon>Aspergillaceae</taxon>
        <taxon>Aspergillus</taxon>
        <taxon>Aspergillus subgen. Circumdati</taxon>
    </lineage>
</organism>
<comment type="caution">
    <text evidence="2">The sequence shown here is derived from an EMBL/GenBank/DDBJ whole genome shotgun (WGS) entry which is preliminary data.</text>
</comment>
<dbReference type="SUPFAM" id="SSF49785">
    <property type="entry name" value="Galactose-binding domain-like"/>
    <property type="match status" value="1"/>
</dbReference>
<sequence length="258" mass="28345">MSGFLVKNPTAALIKALLINGAVDISGQYIPSETGPTPNVNSGFGRVDLGNSVIIPGQHSATGGFEDVKSLDDGNEYSIKINVGEWSEGTPFRLKVTLVYSDPPGQRLQNDLNLIVTSGDGVYERHGNNKQVFTPGSSEGFDRCNNVEQVDWPGIPRGMAEITIRAYRITKSPQPFAYAWRVHNYRIEAEAKTALFIAHNLMSRYNVTQADLIAGADSESKAQYGRRSEVTVTNTKDLSKRVMNESFARRLAHAMCTF</sequence>
<dbReference type="Proteomes" id="UP000324241">
    <property type="component" value="Unassembled WGS sequence"/>
</dbReference>
<dbReference type="Pfam" id="PF10979">
    <property type="entry name" value="DUF2786"/>
    <property type="match status" value="1"/>
</dbReference>